<dbReference type="InterPro" id="IPR051081">
    <property type="entry name" value="HTH_MetalResp_TranReg"/>
</dbReference>
<dbReference type="InParanoid" id="A0A1I5GIJ3"/>
<dbReference type="PANTHER" id="PTHR33154">
    <property type="entry name" value="TRANSCRIPTIONAL REGULATOR, ARSR FAMILY"/>
    <property type="match status" value="1"/>
</dbReference>
<dbReference type="PROSITE" id="PS50987">
    <property type="entry name" value="HTH_ARSR_2"/>
    <property type="match status" value="1"/>
</dbReference>
<name>A0A1I5GIJ3_9ACTN</name>
<keyword evidence="3" id="KW-0804">Transcription</keyword>
<dbReference type="InterPro" id="IPR011991">
    <property type="entry name" value="ArsR-like_HTH"/>
</dbReference>
<keyword evidence="2" id="KW-0238">DNA-binding</keyword>
<organism evidence="5 6">
    <name type="scientific">Actinomadura madurae</name>
    <dbReference type="NCBI Taxonomy" id="1993"/>
    <lineage>
        <taxon>Bacteria</taxon>
        <taxon>Bacillati</taxon>
        <taxon>Actinomycetota</taxon>
        <taxon>Actinomycetes</taxon>
        <taxon>Streptosporangiales</taxon>
        <taxon>Thermomonosporaceae</taxon>
        <taxon>Actinomadura</taxon>
    </lineage>
</organism>
<dbReference type="SMART" id="SM00418">
    <property type="entry name" value="HTH_ARSR"/>
    <property type="match status" value="1"/>
</dbReference>
<dbReference type="GO" id="GO:0003677">
    <property type="term" value="F:DNA binding"/>
    <property type="evidence" value="ECO:0007669"/>
    <property type="project" value="UniProtKB-KW"/>
</dbReference>
<dbReference type="InterPro" id="IPR001845">
    <property type="entry name" value="HTH_ArsR_DNA-bd_dom"/>
</dbReference>
<gene>
    <name evidence="5" type="ORF">SAMN04489713_105227</name>
</gene>
<dbReference type="AlphaFoldDB" id="A0A1I5GIJ3"/>
<dbReference type="InterPro" id="IPR036388">
    <property type="entry name" value="WH-like_DNA-bd_sf"/>
</dbReference>
<dbReference type="Proteomes" id="UP000183413">
    <property type="component" value="Unassembled WGS sequence"/>
</dbReference>
<dbReference type="STRING" id="1993.SAMN04489713_105227"/>
<dbReference type="EMBL" id="FOVH01000005">
    <property type="protein sequence ID" value="SFO35838.1"/>
    <property type="molecule type" value="Genomic_DNA"/>
</dbReference>
<dbReference type="eggNOG" id="COG0640">
    <property type="taxonomic scope" value="Bacteria"/>
</dbReference>
<sequence>MSLYHFVVMSVQTDLLRTLADPLRAQIVSLLAAEALCNCHLVEETGARQTNISNHLRAMREAGLVETEPCGRFTYYRLRPEALEQVAGELGELAAAARDVQTHRRKRPCT</sequence>
<dbReference type="SUPFAM" id="SSF46785">
    <property type="entry name" value="Winged helix' DNA-binding domain"/>
    <property type="match status" value="1"/>
</dbReference>
<proteinExistence type="predicted"/>
<feature type="domain" description="HTH arsR-type" evidence="4">
    <location>
        <begin position="4"/>
        <end position="98"/>
    </location>
</feature>
<dbReference type="InterPro" id="IPR036390">
    <property type="entry name" value="WH_DNA-bd_sf"/>
</dbReference>
<dbReference type="PRINTS" id="PR00778">
    <property type="entry name" value="HTHARSR"/>
</dbReference>
<dbReference type="GO" id="GO:0003700">
    <property type="term" value="F:DNA-binding transcription factor activity"/>
    <property type="evidence" value="ECO:0007669"/>
    <property type="project" value="InterPro"/>
</dbReference>
<keyword evidence="6" id="KW-1185">Reference proteome</keyword>
<evidence type="ECO:0000256" key="2">
    <source>
        <dbReference type="ARBA" id="ARBA00023125"/>
    </source>
</evidence>
<reference evidence="5 6" key="1">
    <citation type="submission" date="2016-10" db="EMBL/GenBank/DDBJ databases">
        <authorList>
            <person name="de Groot N.N."/>
        </authorList>
    </citation>
    <scope>NUCLEOTIDE SEQUENCE [LARGE SCALE GENOMIC DNA]</scope>
    <source>
        <strain evidence="5 6">DSM 43067</strain>
    </source>
</reference>
<evidence type="ECO:0000259" key="4">
    <source>
        <dbReference type="PROSITE" id="PS50987"/>
    </source>
</evidence>
<protein>
    <submittedName>
        <fullName evidence="5">Transcriptional regulator, ArsR family</fullName>
    </submittedName>
</protein>
<evidence type="ECO:0000256" key="3">
    <source>
        <dbReference type="ARBA" id="ARBA00023163"/>
    </source>
</evidence>
<accession>A0A1I5GIJ3</accession>
<evidence type="ECO:0000313" key="6">
    <source>
        <dbReference type="Proteomes" id="UP000183413"/>
    </source>
</evidence>
<evidence type="ECO:0000256" key="1">
    <source>
        <dbReference type="ARBA" id="ARBA00023015"/>
    </source>
</evidence>
<keyword evidence="1" id="KW-0805">Transcription regulation</keyword>
<evidence type="ECO:0000313" key="5">
    <source>
        <dbReference type="EMBL" id="SFO35838.1"/>
    </source>
</evidence>
<dbReference type="CDD" id="cd00090">
    <property type="entry name" value="HTH_ARSR"/>
    <property type="match status" value="1"/>
</dbReference>
<dbReference type="NCBIfam" id="NF033788">
    <property type="entry name" value="HTH_metalloreg"/>
    <property type="match status" value="1"/>
</dbReference>
<dbReference type="Pfam" id="PF01022">
    <property type="entry name" value="HTH_5"/>
    <property type="match status" value="1"/>
</dbReference>
<dbReference type="PANTHER" id="PTHR33154:SF18">
    <property type="entry name" value="ARSENICAL RESISTANCE OPERON REPRESSOR"/>
    <property type="match status" value="1"/>
</dbReference>
<dbReference type="Gene3D" id="1.10.10.10">
    <property type="entry name" value="Winged helix-like DNA-binding domain superfamily/Winged helix DNA-binding domain"/>
    <property type="match status" value="1"/>
</dbReference>